<dbReference type="InterPro" id="IPR000277">
    <property type="entry name" value="Cys/Met-Metab_PyrdxlP-dep_enz"/>
</dbReference>
<proteinExistence type="inferred from homology"/>
<dbReference type="PaxDb" id="272569-rrnAC2414"/>
<dbReference type="GO" id="GO:0003962">
    <property type="term" value="F:cystathionine gamma-synthase activity"/>
    <property type="evidence" value="ECO:0007669"/>
    <property type="project" value="UniProtKB-EC"/>
</dbReference>
<dbReference type="Proteomes" id="UP000001169">
    <property type="component" value="Chromosome I"/>
</dbReference>
<dbReference type="eggNOG" id="arCOG00060">
    <property type="taxonomic scope" value="Archaea"/>
</dbReference>
<dbReference type="AlphaFoldDB" id="Q5UZS6"/>
<comment type="cofactor">
    <cofactor evidence="1">
        <name>pyridoxal 5'-phosphate</name>
        <dbReference type="ChEBI" id="CHEBI:597326"/>
    </cofactor>
</comment>
<dbReference type="PATRIC" id="fig|272569.17.peg.3029"/>
<dbReference type="FunFam" id="3.40.640.10:FF:000009">
    <property type="entry name" value="Cystathionine gamma-synthase homolog"/>
    <property type="match status" value="1"/>
</dbReference>
<evidence type="ECO:0000256" key="2">
    <source>
        <dbReference type="ARBA" id="ARBA00009077"/>
    </source>
</evidence>
<evidence type="ECO:0000313" key="4">
    <source>
        <dbReference type="EMBL" id="AAV47227.1"/>
    </source>
</evidence>
<dbReference type="Gene3D" id="3.90.1150.10">
    <property type="entry name" value="Aspartate Aminotransferase, domain 1"/>
    <property type="match status" value="1"/>
</dbReference>
<keyword evidence="3" id="KW-0663">Pyridoxal phosphate</keyword>
<sequence length="411" mass="44235">MIAKVLAPASRRERMTRRPHLDTIAVDTETTSAAGDVTLPIHLSSTYELAGLDTDLSLEDINPGDGEFLYSRLSNPTRHGLEQELAALEGGERAYAFSSGTAAVATAVLSLVEPGDHVVAFDDLYAGTRRMFETLFRDQLGVDVEFVDATDADAVAAAMTPATELVWVETPTNPRIKLCDIDAIAAVAADYDATVGVDNTFASPYFQQPLSLGADLVVHSTTKYLNGHSDAVGGALITDDPEVAERVEFRQQIALGNMLAPFDSYLISRGIKTLGVRMTRHENNAMALAQYLDDHEHVETVHYPGLESHPQHDLAREQMQGFGGVLSFELAGDMADAKQFLEALETVTLAVSLGGVESLAELPAAMTHEPLSPAARDELGISDTLIRLSVGIEDVEDLRADLERGFAALES</sequence>
<dbReference type="Gene3D" id="3.40.640.10">
    <property type="entry name" value="Type I PLP-dependent aspartate aminotransferase-like (Major domain)"/>
    <property type="match status" value="1"/>
</dbReference>
<evidence type="ECO:0000256" key="1">
    <source>
        <dbReference type="ARBA" id="ARBA00001933"/>
    </source>
</evidence>
<dbReference type="GO" id="GO:0004123">
    <property type="term" value="F:cystathionine gamma-lyase activity"/>
    <property type="evidence" value="ECO:0007669"/>
    <property type="project" value="TreeGrafter"/>
</dbReference>
<protein>
    <submittedName>
        <fullName evidence="4">Cystathionine gamma-synthase</fullName>
        <ecNumber evidence="4">2.5.1.48</ecNumber>
    </submittedName>
</protein>
<keyword evidence="4" id="KW-0808">Transferase</keyword>
<accession>Q5UZS6</accession>
<dbReference type="PIRSF" id="PIRSF001434">
    <property type="entry name" value="CGS"/>
    <property type="match status" value="1"/>
</dbReference>
<dbReference type="CDD" id="cd00614">
    <property type="entry name" value="CGS_like"/>
    <property type="match status" value="1"/>
</dbReference>
<dbReference type="HOGENOM" id="CLU_018986_2_0_2"/>
<dbReference type="PANTHER" id="PTHR11808">
    <property type="entry name" value="TRANS-SULFURATION ENZYME FAMILY MEMBER"/>
    <property type="match status" value="1"/>
</dbReference>
<dbReference type="EnsemblBacteria" id="AAV47227">
    <property type="protein sequence ID" value="AAV47227"/>
    <property type="gene ID" value="rrnAC2414"/>
</dbReference>
<dbReference type="GO" id="GO:0005737">
    <property type="term" value="C:cytoplasm"/>
    <property type="evidence" value="ECO:0007669"/>
    <property type="project" value="TreeGrafter"/>
</dbReference>
<dbReference type="SUPFAM" id="SSF53383">
    <property type="entry name" value="PLP-dependent transferases"/>
    <property type="match status" value="1"/>
</dbReference>
<dbReference type="InterPro" id="IPR015422">
    <property type="entry name" value="PyrdxlP-dep_Trfase_small"/>
</dbReference>
<dbReference type="FunFam" id="3.90.1150.10:FF:000008">
    <property type="entry name" value="Cystathionine gamma-synthase"/>
    <property type="match status" value="1"/>
</dbReference>
<dbReference type="KEGG" id="hma:rrnAC2414"/>
<keyword evidence="5" id="KW-1185">Reference proteome</keyword>
<dbReference type="InterPro" id="IPR054542">
    <property type="entry name" value="Cys_met_metab_PP"/>
</dbReference>
<dbReference type="GO" id="GO:0019343">
    <property type="term" value="P:cysteine biosynthetic process via cystathionine"/>
    <property type="evidence" value="ECO:0007669"/>
    <property type="project" value="TreeGrafter"/>
</dbReference>
<dbReference type="EC" id="2.5.1.48" evidence="4"/>
<dbReference type="STRING" id="272569.rrnAC2414"/>
<dbReference type="GO" id="GO:0030170">
    <property type="term" value="F:pyridoxal phosphate binding"/>
    <property type="evidence" value="ECO:0007669"/>
    <property type="project" value="InterPro"/>
</dbReference>
<comment type="similarity">
    <text evidence="2">Belongs to the trans-sulfuration enzymes family.</text>
</comment>
<dbReference type="InterPro" id="IPR015424">
    <property type="entry name" value="PyrdxlP-dep_Trfase"/>
</dbReference>
<evidence type="ECO:0000313" key="5">
    <source>
        <dbReference type="Proteomes" id="UP000001169"/>
    </source>
</evidence>
<organism evidence="4 5">
    <name type="scientific">Haloarcula marismortui (strain ATCC 43049 / DSM 3752 / JCM 8966 / VKM B-1809)</name>
    <name type="common">Halobacterium marismortui</name>
    <dbReference type="NCBI Taxonomy" id="272569"/>
    <lineage>
        <taxon>Archaea</taxon>
        <taxon>Methanobacteriati</taxon>
        <taxon>Methanobacteriota</taxon>
        <taxon>Stenosarchaea group</taxon>
        <taxon>Halobacteria</taxon>
        <taxon>Halobacteriales</taxon>
        <taxon>Haloarculaceae</taxon>
        <taxon>Haloarcula</taxon>
    </lineage>
</organism>
<dbReference type="PANTHER" id="PTHR11808:SF15">
    <property type="entry name" value="CYSTATHIONINE GAMMA-LYASE"/>
    <property type="match status" value="1"/>
</dbReference>
<dbReference type="Pfam" id="PF01053">
    <property type="entry name" value="Cys_Met_Meta_PP"/>
    <property type="match status" value="1"/>
</dbReference>
<reference evidence="4 5" key="1">
    <citation type="journal article" date="2004" name="Genome Res.">
        <title>Genome sequence of Haloarcula marismortui: a halophilic archaeon from the Dead Sea.</title>
        <authorList>
            <person name="Baliga N.S."/>
            <person name="Bonneau R."/>
            <person name="Facciotti M.T."/>
            <person name="Pan M."/>
            <person name="Glusman G."/>
            <person name="Deutsch E.W."/>
            <person name="Shannon P."/>
            <person name="Chiu Y."/>
            <person name="Weng R.S."/>
            <person name="Gan R.R."/>
            <person name="Hung P."/>
            <person name="Date S.V."/>
            <person name="Marcotte E."/>
            <person name="Hood L."/>
            <person name="Ng W.V."/>
        </authorList>
    </citation>
    <scope>NUCLEOTIDE SEQUENCE [LARGE SCALE GENOMIC DNA]</scope>
    <source>
        <strain evidence="5">ATCC 43049 / DSM 3752 / JCM 8966 / VKM B-1809</strain>
    </source>
</reference>
<evidence type="ECO:0000256" key="3">
    <source>
        <dbReference type="ARBA" id="ARBA00022898"/>
    </source>
</evidence>
<dbReference type="EMBL" id="AY596297">
    <property type="protein sequence ID" value="AAV47227.1"/>
    <property type="molecule type" value="Genomic_DNA"/>
</dbReference>
<gene>
    <name evidence="4" type="primary">metB</name>
    <name evidence="4" type="ordered locus">rrnAC2414</name>
</gene>
<dbReference type="GO" id="GO:0019346">
    <property type="term" value="P:transsulfuration"/>
    <property type="evidence" value="ECO:0007669"/>
    <property type="project" value="InterPro"/>
</dbReference>
<dbReference type="InterPro" id="IPR015421">
    <property type="entry name" value="PyrdxlP-dep_Trfase_major"/>
</dbReference>
<dbReference type="PROSITE" id="PS00868">
    <property type="entry name" value="CYS_MET_METAB_PP"/>
    <property type="match status" value="1"/>
</dbReference>
<name>Q5UZS6_HALMA</name>